<organism evidence="3 4">
    <name type="scientific">Deinococcus ruber</name>
    <dbReference type="NCBI Taxonomy" id="1848197"/>
    <lineage>
        <taxon>Bacteria</taxon>
        <taxon>Thermotogati</taxon>
        <taxon>Deinococcota</taxon>
        <taxon>Deinococci</taxon>
        <taxon>Deinococcales</taxon>
        <taxon>Deinococcaceae</taxon>
        <taxon>Deinococcus</taxon>
    </lineage>
</organism>
<proteinExistence type="predicted"/>
<dbReference type="RefSeq" id="WP_189092632.1">
    <property type="nucleotide sequence ID" value="NZ_BMQL01000041.1"/>
</dbReference>
<dbReference type="InterPro" id="IPR013783">
    <property type="entry name" value="Ig-like_fold"/>
</dbReference>
<dbReference type="SMART" id="SM00429">
    <property type="entry name" value="IPT"/>
    <property type="match status" value="2"/>
</dbReference>
<dbReference type="SUPFAM" id="SSF101898">
    <property type="entry name" value="NHL repeat"/>
    <property type="match status" value="1"/>
</dbReference>
<evidence type="ECO:0000256" key="1">
    <source>
        <dbReference type="SAM" id="SignalP"/>
    </source>
</evidence>
<dbReference type="SUPFAM" id="SSF81296">
    <property type="entry name" value="E set domains"/>
    <property type="match status" value="2"/>
</dbReference>
<dbReference type="InterPro" id="IPR014756">
    <property type="entry name" value="Ig_E-set"/>
</dbReference>
<evidence type="ECO:0000313" key="3">
    <source>
        <dbReference type="EMBL" id="GGR27596.1"/>
    </source>
</evidence>
<protein>
    <recommendedName>
        <fullName evidence="2">IPT/TIG domain-containing protein</fullName>
    </recommendedName>
</protein>
<dbReference type="Pfam" id="PF24684">
    <property type="entry name" value="Vgb_lyase"/>
    <property type="match status" value="1"/>
</dbReference>
<dbReference type="EMBL" id="BMQL01000041">
    <property type="protein sequence ID" value="GGR27596.1"/>
    <property type="molecule type" value="Genomic_DNA"/>
</dbReference>
<keyword evidence="1" id="KW-0732">Signal</keyword>
<evidence type="ECO:0000313" key="4">
    <source>
        <dbReference type="Proteomes" id="UP000603865"/>
    </source>
</evidence>
<reference evidence="3" key="2">
    <citation type="submission" date="2020-09" db="EMBL/GenBank/DDBJ databases">
        <authorList>
            <person name="Sun Q."/>
            <person name="Ohkuma M."/>
        </authorList>
    </citation>
    <scope>NUCLEOTIDE SEQUENCE</scope>
    <source>
        <strain evidence="3">JCM 31311</strain>
    </source>
</reference>
<dbReference type="CDD" id="cd00102">
    <property type="entry name" value="IPT"/>
    <property type="match status" value="1"/>
</dbReference>
<dbReference type="PANTHER" id="PTHR40274">
    <property type="entry name" value="VIRGINIAMYCIN B LYASE"/>
    <property type="match status" value="1"/>
</dbReference>
<dbReference type="AlphaFoldDB" id="A0A918FE97"/>
<reference evidence="3" key="1">
    <citation type="journal article" date="2014" name="Int. J. Syst. Evol. Microbiol.">
        <title>Complete genome sequence of Corynebacterium casei LMG S-19264T (=DSM 44701T), isolated from a smear-ripened cheese.</title>
        <authorList>
            <consortium name="US DOE Joint Genome Institute (JGI-PGF)"/>
            <person name="Walter F."/>
            <person name="Albersmeier A."/>
            <person name="Kalinowski J."/>
            <person name="Ruckert C."/>
        </authorList>
    </citation>
    <scope>NUCLEOTIDE SEQUENCE</scope>
    <source>
        <strain evidence="3">JCM 31311</strain>
    </source>
</reference>
<feature type="signal peptide" evidence="1">
    <location>
        <begin position="1"/>
        <end position="25"/>
    </location>
</feature>
<dbReference type="PANTHER" id="PTHR40274:SF3">
    <property type="entry name" value="VIRGINIAMYCIN B LYASE"/>
    <property type="match status" value="1"/>
</dbReference>
<dbReference type="InterPro" id="IPR002909">
    <property type="entry name" value="IPT_dom"/>
</dbReference>
<evidence type="ECO:0000259" key="2">
    <source>
        <dbReference type="SMART" id="SM00429"/>
    </source>
</evidence>
<name>A0A918FE97_9DEIO</name>
<accession>A0A918FE97</accession>
<dbReference type="Pfam" id="PF01833">
    <property type="entry name" value="TIG"/>
    <property type="match status" value="2"/>
</dbReference>
<sequence>MRRALFALPLTALLAACGSTTPSVTSDPTPVTSQPTPAQATIGQLYEVKFQNIGTPTAISSVSPVIAGIKPQALQDIDDSNLVFTPVTVDTFVLNGKRYIQAIYHVKNNTGAPIGHLTFVPIDTDPDPAATTPSTTAPTVGSTYFKSLTRFDGGDTSSRAVDLTPMTGRIYSKSAQQDITDPEATPYTALDTSTLHPVAPTGLIVAGRANSGWRNGTTLPNGGSATITFAVSVANSNAQTDPFSFSLMVAEGDDVTIPTVTSIAPNRGVVAGGTSVTVSGSNFASMTTVKFGGVAATNVVINSATSLTAVSPAAAAAGTVDVVVSNGSDSSALSTADQFTYLPAPTVTGISPNLGLMAGGTTVTLTGTGFTPGTTVKFGGVAASNVSVINSSSLTATSPARGSNGSVDVVVSNANGNSSTSAADQFDYLSFSEFGVPTGNSAPYGITSGADGNLWFTEANTTKVGRITPAGVIQEFPTSADSGQGISITRGPGTDANVWIAGFNAIGRVAPSGVVTDIPTPSSPYGANFIAVGPDGNLWFTDFNGTSISRLTTQGTVTAFNVPNANNDLRDVTGGPDGNVWFTEGGNNKIARITPAGVITEFSVPTSQSGPQGITKGTDGNLWFTEISGNKIGRITPSGVITEFSIPTANSTPMGITSGADGNLWFVEQRGNKIGRITPSGSIVEFNVPTAGSSVSGITSGPDGNLWFTERDGNKIGVLKR</sequence>
<feature type="domain" description="IPT/TIG" evidence="2">
    <location>
        <begin position="344"/>
        <end position="429"/>
    </location>
</feature>
<feature type="chain" id="PRO_5036771615" description="IPT/TIG domain-containing protein" evidence="1">
    <location>
        <begin position="26"/>
        <end position="721"/>
    </location>
</feature>
<dbReference type="Gene3D" id="2.130.10.10">
    <property type="entry name" value="YVTN repeat-like/Quinoprotein amine dehydrogenase"/>
    <property type="match status" value="2"/>
</dbReference>
<dbReference type="Proteomes" id="UP000603865">
    <property type="component" value="Unassembled WGS sequence"/>
</dbReference>
<comment type="caution">
    <text evidence="3">The sequence shown here is derived from an EMBL/GenBank/DDBJ whole genome shotgun (WGS) entry which is preliminary data.</text>
</comment>
<dbReference type="PROSITE" id="PS51257">
    <property type="entry name" value="PROKAR_LIPOPROTEIN"/>
    <property type="match status" value="1"/>
</dbReference>
<dbReference type="InterPro" id="IPR051344">
    <property type="entry name" value="Vgb"/>
</dbReference>
<dbReference type="InterPro" id="IPR015943">
    <property type="entry name" value="WD40/YVTN_repeat-like_dom_sf"/>
</dbReference>
<dbReference type="Gene3D" id="2.60.40.10">
    <property type="entry name" value="Immunoglobulins"/>
    <property type="match status" value="1"/>
</dbReference>
<gene>
    <name evidence="3" type="ORF">GCM10008957_43690</name>
</gene>
<feature type="domain" description="IPT/TIG" evidence="2">
    <location>
        <begin position="257"/>
        <end position="342"/>
    </location>
</feature>
<keyword evidence="4" id="KW-1185">Reference proteome</keyword>